<dbReference type="GO" id="GO:0003688">
    <property type="term" value="F:DNA replication origin binding"/>
    <property type="evidence" value="ECO:0007669"/>
    <property type="project" value="TreeGrafter"/>
</dbReference>
<dbReference type="GO" id="GO:0033314">
    <property type="term" value="P:mitotic DNA replication checkpoint signaling"/>
    <property type="evidence" value="ECO:0007669"/>
    <property type="project" value="TreeGrafter"/>
</dbReference>
<keyword evidence="4" id="KW-1185">Reference proteome</keyword>
<proteinExistence type="predicted"/>
<keyword evidence="3" id="KW-0132">Cell division</keyword>
<protein>
    <submittedName>
        <fullName evidence="3">Cell division control, Cdc6</fullName>
    </submittedName>
</protein>
<name>A0A2U1L767_ARTAN</name>
<dbReference type="EMBL" id="PKPP01011074">
    <property type="protein sequence ID" value="PWA44834.1"/>
    <property type="molecule type" value="Genomic_DNA"/>
</dbReference>
<evidence type="ECO:0000259" key="2">
    <source>
        <dbReference type="Pfam" id="PF22606"/>
    </source>
</evidence>
<dbReference type="InterPro" id="IPR027417">
    <property type="entry name" value="P-loop_NTPase"/>
</dbReference>
<dbReference type="InterPro" id="IPR050311">
    <property type="entry name" value="ORC1/CDC6"/>
</dbReference>
<evidence type="ECO:0000313" key="3">
    <source>
        <dbReference type="EMBL" id="PWA44834.1"/>
    </source>
</evidence>
<keyword evidence="3" id="KW-0131">Cell cycle</keyword>
<dbReference type="PANTHER" id="PTHR10763:SF26">
    <property type="entry name" value="CELL DIVISION CONTROL PROTEIN 6 HOMOLOG"/>
    <property type="match status" value="1"/>
</dbReference>
<evidence type="ECO:0000256" key="1">
    <source>
        <dbReference type="ARBA" id="ARBA00022705"/>
    </source>
</evidence>
<dbReference type="GO" id="GO:0006270">
    <property type="term" value="P:DNA replication initiation"/>
    <property type="evidence" value="ECO:0007669"/>
    <property type="project" value="TreeGrafter"/>
</dbReference>
<dbReference type="GO" id="GO:0051301">
    <property type="term" value="P:cell division"/>
    <property type="evidence" value="ECO:0007669"/>
    <property type="project" value="UniProtKB-KW"/>
</dbReference>
<dbReference type="STRING" id="35608.A0A2U1L767"/>
<gene>
    <name evidence="3" type="ORF">CTI12_AA521490</name>
</gene>
<feature type="domain" description="Cdc6/ORC1-like ATPase lid" evidence="2">
    <location>
        <begin position="31"/>
        <end position="89"/>
    </location>
</feature>
<accession>A0A2U1L767</accession>
<evidence type="ECO:0000313" key="4">
    <source>
        <dbReference type="Proteomes" id="UP000245207"/>
    </source>
</evidence>
<dbReference type="Proteomes" id="UP000245207">
    <property type="component" value="Unassembled WGS sequence"/>
</dbReference>
<keyword evidence="1" id="KW-0235">DNA replication</keyword>
<reference evidence="3 4" key="1">
    <citation type="journal article" date="2018" name="Mol. Plant">
        <title>The genome of Artemisia annua provides insight into the evolution of Asteraceae family and artemisinin biosynthesis.</title>
        <authorList>
            <person name="Shen Q."/>
            <person name="Zhang L."/>
            <person name="Liao Z."/>
            <person name="Wang S."/>
            <person name="Yan T."/>
            <person name="Shi P."/>
            <person name="Liu M."/>
            <person name="Fu X."/>
            <person name="Pan Q."/>
            <person name="Wang Y."/>
            <person name="Lv Z."/>
            <person name="Lu X."/>
            <person name="Zhang F."/>
            <person name="Jiang W."/>
            <person name="Ma Y."/>
            <person name="Chen M."/>
            <person name="Hao X."/>
            <person name="Li L."/>
            <person name="Tang Y."/>
            <person name="Lv G."/>
            <person name="Zhou Y."/>
            <person name="Sun X."/>
            <person name="Brodelius P.E."/>
            <person name="Rose J.K.C."/>
            <person name="Tang K."/>
        </authorList>
    </citation>
    <scope>NUCLEOTIDE SEQUENCE [LARGE SCALE GENOMIC DNA]</scope>
    <source>
        <strain evidence="4">cv. Huhao1</strain>
        <tissue evidence="3">Leaf</tissue>
    </source>
</reference>
<dbReference type="Gene3D" id="1.10.8.60">
    <property type="match status" value="1"/>
</dbReference>
<dbReference type="SUPFAM" id="SSF52540">
    <property type="entry name" value="P-loop containing nucleoside triphosphate hydrolases"/>
    <property type="match status" value="1"/>
</dbReference>
<organism evidence="3 4">
    <name type="scientific">Artemisia annua</name>
    <name type="common">Sweet wormwood</name>
    <dbReference type="NCBI Taxonomy" id="35608"/>
    <lineage>
        <taxon>Eukaryota</taxon>
        <taxon>Viridiplantae</taxon>
        <taxon>Streptophyta</taxon>
        <taxon>Embryophyta</taxon>
        <taxon>Tracheophyta</taxon>
        <taxon>Spermatophyta</taxon>
        <taxon>Magnoliopsida</taxon>
        <taxon>eudicotyledons</taxon>
        <taxon>Gunneridae</taxon>
        <taxon>Pentapetalae</taxon>
        <taxon>asterids</taxon>
        <taxon>campanulids</taxon>
        <taxon>Asterales</taxon>
        <taxon>Asteraceae</taxon>
        <taxon>Asteroideae</taxon>
        <taxon>Anthemideae</taxon>
        <taxon>Artemisiinae</taxon>
        <taxon>Artemisia</taxon>
    </lineage>
</organism>
<dbReference type="AlphaFoldDB" id="A0A2U1L767"/>
<dbReference type="GO" id="GO:0005634">
    <property type="term" value="C:nucleus"/>
    <property type="evidence" value="ECO:0007669"/>
    <property type="project" value="TreeGrafter"/>
</dbReference>
<comment type="caution">
    <text evidence="3">The sequence shown here is derived from an EMBL/GenBank/DDBJ whole genome shotgun (WGS) entry which is preliminary data.</text>
</comment>
<dbReference type="InterPro" id="IPR054425">
    <property type="entry name" value="Cdc6_ORC1-like_ATPase_lid"/>
</dbReference>
<dbReference type="PANTHER" id="PTHR10763">
    <property type="entry name" value="CELL DIVISION CONTROL PROTEIN 6-RELATED"/>
    <property type="match status" value="1"/>
</dbReference>
<dbReference type="OrthoDB" id="1743482at2759"/>
<sequence>MECLRFVIADELDYLITKGPSKPMVVSFRAYSMEQIIMILKQRLMALPYTVFQPQALELCAQKVAATASGDMRKALGICRGAIEMFETELGENTCTSNLS</sequence>
<dbReference type="Pfam" id="PF22606">
    <property type="entry name" value="Cdc6-ORC-like_ATPase_lid"/>
    <property type="match status" value="1"/>
</dbReference>